<dbReference type="PANTHER" id="PTHR42941:SF1">
    <property type="entry name" value="SLL1037 PROTEIN"/>
    <property type="match status" value="1"/>
</dbReference>
<dbReference type="NCBIfam" id="TIGR02122">
    <property type="entry name" value="TRAP_TAXI"/>
    <property type="match status" value="1"/>
</dbReference>
<dbReference type="Proteomes" id="UP000612585">
    <property type="component" value="Unassembled WGS sequence"/>
</dbReference>
<name>A0A8J4E416_9ACTN</name>
<dbReference type="Pfam" id="PF16868">
    <property type="entry name" value="NMT1_3"/>
    <property type="match status" value="1"/>
</dbReference>
<dbReference type="PANTHER" id="PTHR42941">
    <property type="entry name" value="SLL1037 PROTEIN"/>
    <property type="match status" value="1"/>
</dbReference>
<protein>
    <submittedName>
        <fullName evidence="1">C4-dicarboxylate ABC transporter substrate-binding protein</fullName>
    </submittedName>
</protein>
<evidence type="ECO:0000313" key="1">
    <source>
        <dbReference type="EMBL" id="GIJ60594.1"/>
    </source>
</evidence>
<keyword evidence="2" id="KW-1185">Reference proteome</keyword>
<organism evidence="1 2">
    <name type="scientific">Virgisporangium aurantiacum</name>
    <dbReference type="NCBI Taxonomy" id="175570"/>
    <lineage>
        <taxon>Bacteria</taxon>
        <taxon>Bacillati</taxon>
        <taxon>Actinomycetota</taxon>
        <taxon>Actinomycetes</taxon>
        <taxon>Micromonosporales</taxon>
        <taxon>Micromonosporaceae</taxon>
        <taxon>Virgisporangium</taxon>
    </lineage>
</organism>
<dbReference type="SUPFAM" id="SSF53850">
    <property type="entry name" value="Periplasmic binding protein-like II"/>
    <property type="match status" value="1"/>
</dbReference>
<gene>
    <name evidence="1" type="ORF">Vau01_081100</name>
</gene>
<dbReference type="Gene3D" id="3.40.190.10">
    <property type="entry name" value="Periplasmic binding protein-like II"/>
    <property type="match status" value="2"/>
</dbReference>
<dbReference type="AlphaFoldDB" id="A0A8J4E416"/>
<dbReference type="EMBL" id="BOPG01000057">
    <property type="protein sequence ID" value="GIJ60594.1"/>
    <property type="molecule type" value="Genomic_DNA"/>
</dbReference>
<evidence type="ECO:0000313" key="2">
    <source>
        <dbReference type="Proteomes" id="UP000612585"/>
    </source>
</evidence>
<proteinExistence type="predicted"/>
<reference evidence="1" key="1">
    <citation type="submission" date="2021-01" db="EMBL/GenBank/DDBJ databases">
        <title>Whole genome shotgun sequence of Virgisporangium aurantiacum NBRC 16421.</title>
        <authorList>
            <person name="Komaki H."/>
            <person name="Tamura T."/>
        </authorList>
    </citation>
    <scope>NUCLEOTIDE SEQUENCE</scope>
    <source>
        <strain evidence="1">NBRC 16421</strain>
    </source>
</reference>
<accession>A0A8J4E416</accession>
<dbReference type="InterPro" id="IPR011852">
    <property type="entry name" value="TRAP_TAXI"/>
</dbReference>
<comment type="caution">
    <text evidence="1">The sequence shown here is derived from an EMBL/GenBank/DDBJ whole genome shotgun (WGS) entry which is preliminary data.</text>
</comment>
<sequence length="303" mass="32172">MVCMVVMAAFLSGCPSSDGAVPSGQLRIATGSSGGVYFLYGGAIADSVRRHLPELKPSVLETAASKENLRLVSTGAAEIGFAQADTSADFAADGKVVALARVYDDYLHLVVRVDKKIKTLDDLKTRRVSVGAQESGTIGTARRLLVTQKIDPDREIQAVTLGLDASAAALEADQIDAFFFSGGLPVARVAELAKKVPIEMVPIGQYASDMRASGGQYYTEHTVPASTYGLQSVSTIGIPNFLVVSAGMPAETAYALTRMLFEDQGILQRAHPVAARLNSRSAIYTHPLALHPGAARYFKEIKP</sequence>